<dbReference type="AlphaFoldDB" id="A0A017RYA2"/>
<keyword evidence="6" id="KW-1185">Reference proteome</keyword>
<evidence type="ECO:0000256" key="2">
    <source>
        <dbReference type="ARBA" id="ARBA00022722"/>
    </source>
</evidence>
<dbReference type="STRING" id="1403537.Q428_01710"/>
<comment type="caution">
    <text evidence="5">The sequence shown here is derived from an EMBL/GenBank/DDBJ whole genome shotgun (WGS) entry which is preliminary data.</text>
</comment>
<gene>
    <name evidence="5" type="ORF">Q428_01710</name>
</gene>
<evidence type="ECO:0000256" key="4">
    <source>
        <dbReference type="ARBA" id="ARBA00024207"/>
    </source>
</evidence>
<dbReference type="GO" id="GO:0016787">
    <property type="term" value="F:hydrolase activity"/>
    <property type="evidence" value="ECO:0007669"/>
    <property type="project" value="UniProtKB-KW"/>
</dbReference>
<comment type="similarity">
    <text evidence="4">Belongs to the HepT RNase toxin family.</text>
</comment>
<reference evidence="5 6" key="1">
    <citation type="journal article" date="2014" name="Genome Announc.">
        <title>Draft Genome Sequence of Fervidicella metallireducens Strain AeBT, an Iron-Reducing Thermoanaerobe from the Great Artesian Basin.</title>
        <authorList>
            <person name="Patel B.K."/>
        </authorList>
    </citation>
    <scope>NUCLEOTIDE SEQUENCE [LARGE SCALE GENOMIC DNA]</scope>
    <source>
        <strain evidence="5 6">AeB</strain>
    </source>
</reference>
<dbReference type="EMBL" id="AZQP01000003">
    <property type="protein sequence ID" value="EYE89531.1"/>
    <property type="molecule type" value="Genomic_DNA"/>
</dbReference>
<dbReference type="NCBIfam" id="NF047751">
    <property type="entry name" value="HepT_toxin"/>
    <property type="match status" value="1"/>
</dbReference>
<proteinExistence type="inferred from homology"/>
<dbReference type="GO" id="GO:0110001">
    <property type="term" value="C:toxin-antitoxin complex"/>
    <property type="evidence" value="ECO:0007669"/>
    <property type="project" value="InterPro"/>
</dbReference>
<dbReference type="PANTHER" id="PTHR33397:SF5">
    <property type="entry name" value="RNASE YUTE-RELATED"/>
    <property type="match status" value="1"/>
</dbReference>
<dbReference type="GO" id="GO:0004540">
    <property type="term" value="F:RNA nuclease activity"/>
    <property type="evidence" value="ECO:0007669"/>
    <property type="project" value="InterPro"/>
</dbReference>
<dbReference type="InterPro" id="IPR008201">
    <property type="entry name" value="HepT-like"/>
</dbReference>
<keyword evidence="1" id="KW-1277">Toxin-antitoxin system</keyword>
<organism evidence="5 6">
    <name type="scientific">Fervidicella metallireducens AeB</name>
    <dbReference type="NCBI Taxonomy" id="1403537"/>
    <lineage>
        <taxon>Bacteria</taxon>
        <taxon>Bacillati</taxon>
        <taxon>Bacillota</taxon>
        <taxon>Clostridia</taxon>
        <taxon>Eubacteriales</taxon>
        <taxon>Clostridiaceae</taxon>
        <taxon>Fervidicella</taxon>
    </lineage>
</organism>
<evidence type="ECO:0000256" key="3">
    <source>
        <dbReference type="ARBA" id="ARBA00022801"/>
    </source>
</evidence>
<dbReference type="RefSeq" id="WP_035377576.1">
    <property type="nucleotide sequence ID" value="NZ_AZQP01000003.1"/>
</dbReference>
<keyword evidence="3" id="KW-0378">Hydrolase</keyword>
<dbReference type="InterPro" id="IPR052379">
    <property type="entry name" value="Type_VII_TA_RNase"/>
</dbReference>
<dbReference type="InterPro" id="IPR037038">
    <property type="entry name" value="HepT-like_sf"/>
</dbReference>
<evidence type="ECO:0008006" key="7">
    <source>
        <dbReference type="Google" id="ProtNLM"/>
    </source>
</evidence>
<evidence type="ECO:0000313" key="5">
    <source>
        <dbReference type="EMBL" id="EYE89531.1"/>
    </source>
</evidence>
<dbReference type="Gene3D" id="1.20.120.580">
    <property type="entry name" value="bsu32300-like"/>
    <property type="match status" value="1"/>
</dbReference>
<sequence>MDDKLLTQIRILKQYLDILDKISIKTEKEYLEDEILKGAAERYLQLSIETCINIGSRIVSLEQFNHNFTIPETYADVFNVLFEIGLIDEDFCNQLKGMARFRNKLVHVYWEIDNSFVYGLIKNNLEDIKKFLKITSEYIVKNS</sequence>
<evidence type="ECO:0000256" key="1">
    <source>
        <dbReference type="ARBA" id="ARBA00022649"/>
    </source>
</evidence>
<dbReference type="PANTHER" id="PTHR33397">
    <property type="entry name" value="UPF0331 PROTEIN YUTE"/>
    <property type="match status" value="1"/>
</dbReference>
<dbReference type="OrthoDB" id="9796612at2"/>
<keyword evidence="2" id="KW-0540">Nuclease</keyword>
<dbReference type="SUPFAM" id="SSF81593">
    <property type="entry name" value="Nucleotidyltransferase substrate binding subunit/domain"/>
    <property type="match status" value="1"/>
</dbReference>
<evidence type="ECO:0000313" key="6">
    <source>
        <dbReference type="Proteomes" id="UP000019681"/>
    </source>
</evidence>
<dbReference type="Proteomes" id="UP000019681">
    <property type="component" value="Unassembled WGS sequence"/>
</dbReference>
<protein>
    <recommendedName>
        <fullName evidence="7">DUF86 domain-containing protein</fullName>
    </recommendedName>
</protein>
<accession>A0A017RYA2</accession>
<dbReference type="Pfam" id="PF01934">
    <property type="entry name" value="HepT-like"/>
    <property type="match status" value="1"/>
</dbReference>
<name>A0A017RYA2_9CLOT</name>